<dbReference type="VEuPathDB" id="FungiDB:F9C07_5271"/>
<proteinExistence type="predicted"/>
<accession>A0A7U2MWM6</accession>
<evidence type="ECO:0000313" key="2">
    <source>
        <dbReference type="Proteomes" id="UP000596276"/>
    </source>
</evidence>
<reference evidence="2" key="1">
    <citation type="journal article" date="2021" name="G3 (Bethesda)">
        <title>Chromosome assembled and annotated genome sequence of Aspergillus flavus NRRL 3357.</title>
        <authorList>
            <person name="Skerker J.M."/>
            <person name="Pianalto K.M."/>
            <person name="Mondo S.J."/>
            <person name="Yang K."/>
            <person name="Arkin A.P."/>
            <person name="Keller N.P."/>
            <person name="Grigoriev I.V."/>
            <person name="Louise Glass N.L."/>
        </authorList>
    </citation>
    <scope>NUCLEOTIDE SEQUENCE [LARGE SCALE GENOMIC DNA]</scope>
    <source>
        <strain evidence="2">ATCC 200026 / FGSC A1120 / IAM 13836 / NRRL 3357 / JCM 12722 / SRRC 167</strain>
    </source>
</reference>
<dbReference type="EMBL" id="CP044617">
    <property type="protein sequence ID" value="QRD91216.1"/>
    <property type="molecule type" value="Genomic_DNA"/>
</dbReference>
<dbReference type="AlphaFoldDB" id="A0A7U2MWM6"/>
<sequence length="72" mass="8307">MQPSGLLAEILFVIWSWSMDVKQAKTLVSNCRAKEPKNTRSATIESCIFNPLWLLLEILSFPAYHRFPAYFS</sequence>
<keyword evidence="2" id="KW-1185">Reference proteome</keyword>
<organism evidence="1 2">
    <name type="scientific">Aspergillus flavus (strain ATCC 200026 / FGSC A1120 / IAM 13836 / NRRL 3357 / JCM 12722 / SRRC 167)</name>
    <dbReference type="NCBI Taxonomy" id="332952"/>
    <lineage>
        <taxon>Eukaryota</taxon>
        <taxon>Fungi</taxon>
        <taxon>Dikarya</taxon>
        <taxon>Ascomycota</taxon>
        <taxon>Pezizomycotina</taxon>
        <taxon>Eurotiomycetes</taxon>
        <taxon>Eurotiomycetidae</taxon>
        <taxon>Eurotiales</taxon>
        <taxon>Aspergillaceae</taxon>
        <taxon>Aspergillus</taxon>
        <taxon>Aspergillus subgen. Circumdati</taxon>
    </lineage>
</organism>
<gene>
    <name evidence="1" type="ORF">F9C07_5271</name>
</gene>
<protein>
    <submittedName>
        <fullName evidence="1">Uncharacterized protein</fullName>
    </submittedName>
</protein>
<dbReference type="Proteomes" id="UP000596276">
    <property type="component" value="Chromosome 7"/>
</dbReference>
<name>A0A7U2MWM6_ASPFN</name>
<evidence type="ECO:0000313" key="1">
    <source>
        <dbReference type="EMBL" id="QRD91216.1"/>
    </source>
</evidence>